<reference evidence="3" key="2">
    <citation type="submission" date="2022-11" db="EMBL/GenBank/DDBJ databases">
        <title>Role of the vibriolysin VemA secreted by the emergent pathogen Vibrio europaeus in the colonization of Manila clam mucus.</title>
        <authorList>
            <person name="Martinez C."/>
            <person name="Rodriguez S."/>
            <person name="Vences A."/>
            <person name="Barja J.L."/>
            <person name="Toranzo A.E."/>
            <person name="Dubert J."/>
        </authorList>
    </citation>
    <scope>NUCLEOTIDE SEQUENCE</scope>
    <source>
        <strain evidence="3">3454</strain>
    </source>
</reference>
<comment type="caution">
    <text evidence="4">The sequence shown here is derived from an EMBL/GenBank/DDBJ whole genome shotgun (WGS) entry which is preliminary data.</text>
</comment>
<feature type="transmembrane region" description="Helical" evidence="1">
    <location>
        <begin position="137"/>
        <end position="160"/>
    </location>
</feature>
<proteinExistence type="predicted"/>
<keyword evidence="1" id="KW-1133">Transmembrane helix</keyword>
<feature type="transmembrane region" description="Helical" evidence="1">
    <location>
        <begin position="33"/>
        <end position="51"/>
    </location>
</feature>
<feature type="transmembrane region" description="Helical" evidence="1">
    <location>
        <begin position="294"/>
        <end position="312"/>
    </location>
</feature>
<keyword evidence="1" id="KW-0472">Membrane</keyword>
<evidence type="ECO:0000313" key="5">
    <source>
        <dbReference type="Proteomes" id="UP000094761"/>
    </source>
</evidence>
<evidence type="ECO:0000256" key="1">
    <source>
        <dbReference type="SAM" id="Phobius"/>
    </source>
</evidence>
<organism evidence="4 5">
    <name type="scientific">Vibrio europaeus</name>
    <dbReference type="NCBI Taxonomy" id="300876"/>
    <lineage>
        <taxon>Bacteria</taxon>
        <taxon>Pseudomonadati</taxon>
        <taxon>Pseudomonadota</taxon>
        <taxon>Gammaproteobacteria</taxon>
        <taxon>Vibrionales</taxon>
        <taxon>Vibrionaceae</taxon>
        <taxon>Vibrio</taxon>
        <taxon>Vibrio oreintalis group</taxon>
    </lineage>
</organism>
<feature type="transmembrane region" description="Helical" evidence="1">
    <location>
        <begin position="180"/>
        <end position="202"/>
    </location>
</feature>
<accession>A0A178JFY3</accession>
<evidence type="ECO:0000313" key="6">
    <source>
        <dbReference type="Proteomes" id="UP001150001"/>
    </source>
</evidence>
<protein>
    <submittedName>
        <fullName evidence="3">DUF4401 domain-containing protein</fullName>
    </submittedName>
</protein>
<dbReference type="InterPro" id="IPR025513">
    <property type="entry name" value="DUF4401"/>
</dbReference>
<dbReference type="GeneID" id="78075360"/>
<feature type="domain" description="DUF4401" evidence="2">
    <location>
        <begin position="29"/>
        <end position="340"/>
    </location>
</feature>
<name>A0A178JFY3_9VIBR</name>
<feature type="transmembrane region" description="Helical" evidence="1">
    <location>
        <begin position="256"/>
        <end position="287"/>
    </location>
</feature>
<sequence length="347" mass="37896">MSNQLKNRLINQGVVSESTFNEVPSRFAWPIKLLLAICGWLGGLCLLGIFFGAFTLFFQSAVASAVVALIMFVVAQRILSAPNNEFIEHLGLALSFSAQVLYGWALLPLEHIQVILLSFAILQAVLVLIMPSMTHRVWSTLSCCAAMSGVLISCGLPSLLSSVLLPPMVWLSLNEFRFPASYRFVSGIKYGLVLSIVVLLCAEVFRAEVGSLLVSNADAIFTLPYWVAPIAYMLSICISVGYLLCYHQVWFRSKVVKLAVIFTILIAVLTSMAPGVGASLIILVTAFAQSNRMMIGLGAIALLVYSSTYYYMMETTLLFKSGVLMSVALVMLVSYLVFNKVLNQAKG</sequence>
<evidence type="ECO:0000313" key="4">
    <source>
        <dbReference type="EMBL" id="OAN00802.1"/>
    </source>
</evidence>
<dbReference type="RefSeq" id="WP_069666693.1">
    <property type="nucleotide sequence ID" value="NZ_JAPFIM010000026.1"/>
</dbReference>
<reference evidence="4 5" key="1">
    <citation type="submission" date="2016-03" db="EMBL/GenBank/DDBJ databases">
        <title>Draft genome sequence of the Vibrio tubiashii subs. europaeus.</title>
        <authorList>
            <person name="Spinard E."/>
            <person name="Dubert J."/>
            <person name="Nelson D.R."/>
            <person name="Barja J.L."/>
        </authorList>
    </citation>
    <scope>NUCLEOTIDE SEQUENCE [LARGE SCALE GENOMIC DNA]</scope>
    <source>
        <strain evidence="5">PP-638</strain>
        <strain evidence="4">PP2-638</strain>
    </source>
</reference>
<keyword evidence="1" id="KW-0812">Transmembrane</keyword>
<dbReference type="EMBL" id="LUAX01000001">
    <property type="protein sequence ID" value="OAN00802.1"/>
    <property type="molecule type" value="Genomic_DNA"/>
</dbReference>
<feature type="transmembrane region" description="Helical" evidence="1">
    <location>
        <begin position="318"/>
        <end position="338"/>
    </location>
</feature>
<evidence type="ECO:0000313" key="3">
    <source>
        <dbReference type="EMBL" id="MDC5741485.1"/>
    </source>
</evidence>
<dbReference type="Pfam" id="PF14351">
    <property type="entry name" value="DUF4401"/>
    <property type="match status" value="1"/>
</dbReference>
<gene>
    <name evidence="4" type="ORF">AZ468_06645</name>
    <name evidence="3" type="ORF">OPW20_15545</name>
</gene>
<feature type="transmembrane region" description="Helical" evidence="1">
    <location>
        <begin position="223"/>
        <end position="244"/>
    </location>
</feature>
<dbReference type="AlphaFoldDB" id="A0A178JFY3"/>
<feature type="transmembrane region" description="Helical" evidence="1">
    <location>
        <begin position="111"/>
        <end position="130"/>
    </location>
</feature>
<feature type="transmembrane region" description="Helical" evidence="1">
    <location>
        <begin position="57"/>
        <end position="74"/>
    </location>
</feature>
<feature type="transmembrane region" description="Helical" evidence="1">
    <location>
        <begin position="86"/>
        <end position="105"/>
    </location>
</feature>
<dbReference type="Proteomes" id="UP000094761">
    <property type="component" value="Unassembled WGS sequence"/>
</dbReference>
<keyword evidence="6" id="KW-1185">Reference proteome</keyword>
<dbReference type="EMBL" id="JAPFIT010000018">
    <property type="protein sequence ID" value="MDC5741485.1"/>
    <property type="molecule type" value="Genomic_DNA"/>
</dbReference>
<dbReference type="Proteomes" id="UP001150001">
    <property type="component" value="Unassembled WGS sequence"/>
</dbReference>
<evidence type="ECO:0000259" key="2">
    <source>
        <dbReference type="Pfam" id="PF14351"/>
    </source>
</evidence>